<feature type="region of interest" description="Disordered" evidence="1">
    <location>
        <begin position="1"/>
        <end position="23"/>
    </location>
</feature>
<dbReference type="AlphaFoldDB" id="A0A1Y5U5F5"/>
<organism evidence="2 3">
    <name type="scientific">Roseisalinus antarcticus</name>
    <dbReference type="NCBI Taxonomy" id="254357"/>
    <lineage>
        <taxon>Bacteria</taxon>
        <taxon>Pseudomonadati</taxon>
        <taxon>Pseudomonadota</taxon>
        <taxon>Alphaproteobacteria</taxon>
        <taxon>Rhodobacterales</taxon>
        <taxon>Roseobacteraceae</taxon>
        <taxon>Roseisalinus</taxon>
    </lineage>
</organism>
<sequence>MPQHDHRRLFQPQLRGGQHAPMPGDQLAILGHEARHGPAELGHAGGKLCDLVGTMLLGIAGIGLEPGQRPVLDPLGGEGEGHVRVILFDRFRCNAKRDSSMKSCYIRILYWCPVAQPEGMRCTLLSASVASIHSGERGFGGNSGRRCRRTGRQDEFLQRGLHWTPSWIPAGLRSPGYPPRSPPYKPLLLRGYFRFRGGLHAGWTPKKTALSLAKLRASPASIRSARKGTVKSMA</sequence>
<accession>A0A1Y5U5F5</accession>
<keyword evidence="3" id="KW-1185">Reference proteome</keyword>
<evidence type="ECO:0000313" key="3">
    <source>
        <dbReference type="Proteomes" id="UP000193900"/>
    </source>
</evidence>
<protein>
    <submittedName>
        <fullName evidence="2">Uncharacterized protein</fullName>
    </submittedName>
</protein>
<dbReference type="EMBL" id="FWFZ01000056">
    <property type="protein sequence ID" value="SLN77582.1"/>
    <property type="molecule type" value="Genomic_DNA"/>
</dbReference>
<name>A0A1Y5U5F5_9RHOB</name>
<dbReference type="Proteomes" id="UP000193900">
    <property type="component" value="Unassembled WGS sequence"/>
</dbReference>
<gene>
    <name evidence="2" type="ORF">ROA7023_04445</name>
</gene>
<proteinExistence type="predicted"/>
<evidence type="ECO:0000313" key="2">
    <source>
        <dbReference type="EMBL" id="SLN77582.1"/>
    </source>
</evidence>
<reference evidence="2 3" key="1">
    <citation type="submission" date="2017-03" db="EMBL/GenBank/DDBJ databases">
        <authorList>
            <person name="Afonso C.L."/>
            <person name="Miller P.J."/>
            <person name="Scott M.A."/>
            <person name="Spackman E."/>
            <person name="Goraichik I."/>
            <person name="Dimitrov K.M."/>
            <person name="Suarez D.L."/>
            <person name="Swayne D.E."/>
        </authorList>
    </citation>
    <scope>NUCLEOTIDE SEQUENCE [LARGE SCALE GENOMIC DNA]</scope>
    <source>
        <strain evidence="2 3">CECT 7023</strain>
    </source>
</reference>
<evidence type="ECO:0000256" key="1">
    <source>
        <dbReference type="SAM" id="MobiDB-lite"/>
    </source>
</evidence>